<evidence type="ECO:0000313" key="3">
    <source>
        <dbReference type="Proteomes" id="UP000183385"/>
    </source>
</evidence>
<evidence type="ECO:0000313" key="2">
    <source>
        <dbReference type="EMBL" id="SFD52377.1"/>
    </source>
</evidence>
<protein>
    <recommendedName>
        <fullName evidence="1">DUF7443 domain-containing protein</fullName>
    </recommendedName>
</protein>
<feature type="domain" description="DUF7443" evidence="1">
    <location>
        <begin position="1"/>
        <end position="54"/>
    </location>
</feature>
<dbReference type="EMBL" id="FOLS01000028">
    <property type="protein sequence ID" value="SFD52377.1"/>
    <property type="molecule type" value="Genomic_DNA"/>
</dbReference>
<dbReference type="AlphaFoldDB" id="A0AAQ1KJ64"/>
<name>A0AAQ1KJ64_9PSED</name>
<dbReference type="InterPro" id="IPR036361">
    <property type="entry name" value="SAP_dom_sf"/>
</dbReference>
<dbReference type="Pfam" id="PF24227">
    <property type="entry name" value="DUF7443"/>
    <property type="match status" value="1"/>
</dbReference>
<evidence type="ECO:0000259" key="1">
    <source>
        <dbReference type="Pfam" id="PF24227"/>
    </source>
</evidence>
<comment type="caution">
    <text evidence="2">The sequence shown here is derived from an EMBL/GenBank/DDBJ whole genome shotgun (WGS) entry which is preliminary data.</text>
</comment>
<organism evidence="2 3">
    <name type="scientific">Pseudomonas citronellolis</name>
    <dbReference type="NCBI Taxonomy" id="53408"/>
    <lineage>
        <taxon>Bacteria</taxon>
        <taxon>Pseudomonadati</taxon>
        <taxon>Pseudomonadota</taxon>
        <taxon>Gammaproteobacteria</taxon>
        <taxon>Pseudomonadales</taxon>
        <taxon>Pseudomonadaceae</taxon>
        <taxon>Pseudomonas</taxon>
    </lineage>
</organism>
<dbReference type="RefSeq" id="WP_074983546.1">
    <property type="nucleotide sequence ID" value="NZ_FOLS01000028.1"/>
</dbReference>
<sequence length="126" mass="13715">MPKRIPLSTIVVHRDGKRVTPEIGRPFDFTSEEVAEISALEQELKARGNPQLLFRKIINEDPNVSAAAAVVTENASGGTEETDYSAMTVPQLKELAAKREIDLGEAAKKDDIIAKLKADDAEDEGL</sequence>
<dbReference type="InterPro" id="IPR055866">
    <property type="entry name" value="DUF7443"/>
</dbReference>
<proteinExistence type="predicted"/>
<dbReference type="Gene3D" id="1.10.720.30">
    <property type="entry name" value="SAP domain"/>
    <property type="match status" value="1"/>
</dbReference>
<gene>
    <name evidence="2" type="ORF">SAMN05216577_12834</name>
</gene>
<keyword evidence="3" id="KW-1185">Reference proteome</keyword>
<reference evidence="2 3" key="1">
    <citation type="submission" date="2016-10" db="EMBL/GenBank/DDBJ databases">
        <authorList>
            <person name="Varghese N."/>
            <person name="Submissions S."/>
        </authorList>
    </citation>
    <scope>NUCLEOTIDE SEQUENCE [LARGE SCALE GENOMIC DNA]</scope>
    <source>
        <strain evidence="2 3">LMG 18378</strain>
    </source>
</reference>
<accession>A0AAQ1KJ64</accession>
<dbReference type="Proteomes" id="UP000183385">
    <property type="component" value="Unassembled WGS sequence"/>
</dbReference>